<dbReference type="PaxDb" id="1198114-AciX9_1100"/>
<dbReference type="Gene3D" id="3.40.1180.10">
    <property type="entry name" value="Decaprenyl diphosphate synthase-like"/>
    <property type="match status" value="1"/>
</dbReference>
<evidence type="ECO:0000313" key="4">
    <source>
        <dbReference type="Proteomes" id="UP000000343"/>
    </source>
</evidence>
<feature type="binding site" evidence="2">
    <location>
        <position position="37"/>
    </location>
    <ligand>
        <name>Mg(2+)</name>
        <dbReference type="ChEBI" id="CHEBI:18420"/>
    </ligand>
</feature>
<dbReference type="InterPro" id="IPR036424">
    <property type="entry name" value="UPP_synth-like_sf"/>
</dbReference>
<evidence type="ECO:0000256" key="2">
    <source>
        <dbReference type="HAMAP-Rule" id="MF_01139"/>
    </source>
</evidence>
<proteinExistence type="inferred from homology"/>
<feature type="binding site" evidence="2">
    <location>
        <begin position="82"/>
        <end position="84"/>
    </location>
    <ligand>
        <name>substrate</name>
    </ligand>
</feature>
<dbReference type="EMBL" id="CP002480">
    <property type="protein sequence ID" value="ADW68163.1"/>
    <property type="molecule type" value="Genomic_DNA"/>
</dbReference>
<dbReference type="Pfam" id="PF01255">
    <property type="entry name" value="Prenyltransf"/>
    <property type="match status" value="1"/>
</dbReference>
<feature type="binding site" evidence="2">
    <location>
        <begin position="38"/>
        <end position="41"/>
    </location>
    <ligand>
        <name>substrate</name>
    </ligand>
</feature>
<dbReference type="STRING" id="1198114.AciX9_1100"/>
<organism evidence="4">
    <name type="scientific">Granulicella tundricola (strain ATCC BAA-1859 / DSM 23138 / MP5ACTX9)</name>
    <dbReference type="NCBI Taxonomy" id="1198114"/>
    <lineage>
        <taxon>Bacteria</taxon>
        <taxon>Pseudomonadati</taxon>
        <taxon>Acidobacteriota</taxon>
        <taxon>Terriglobia</taxon>
        <taxon>Terriglobales</taxon>
        <taxon>Acidobacteriaceae</taxon>
        <taxon>Granulicella</taxon>
    </lineage>
</organism>
<dbReference type="KEGG" id="acm:AciX9_1100"/>
<feature type="binding site" evidence="2">
    <location>
        <position position="239"/>
    </location>
    <ligand>
        <name>Mg(2+)</name>
        <dbReference type="ChEBI" id="CHEBI:18420"/>
    </ligand>
</feature>
<accession>E8X3H2</accession>
<dbReference type="HAMAP" id="MF_01139">
    <property type="entry name" value="ISPT"/>
    <property type="match status" value="1"/>
</dbReference>
<keyword evidence="2" id="KW-0479">Metal-binding</keyword>
<feature type="binding site" evidence="2">
    <location>
        <position position="50"/>
    </location>
    <ligand>
        <name>substrate</name>
    </ligand>
</feature>
<comment type="caution">
    <text evidence="2">Lacks conserved residue(s) required for the propagation of feature annotation.</text>
</comment>
<comment type="cofactor">
    <cofactor evidence="2">
        <name>Mg(2+)</name>
        <dbReference type="ChEBI" id="CHEBI:18420"/>
    </cofactor>
    <text evidence="2">Binds 2 magnesium ions per subunit.</text>
</comment>
<comment type="subunit">
    <text evidence="2">Homodimer.</text>
</comment>
<dbReference type="InterPro" id="IPR001441">
    <property type="entry name" value="UPP_synth-like"/>
</dbReference>
<evidence type="ECO:0000313" key="3">
    <source>
        <dbReference type="EMBL" id="ADW68163.1"/>
    </source>
</evidence>
<protein>
    <recommendedName>
        <fullName evidence="2">Isoprenyl transferase</fullName>
        <ecNumber evidence="2">2.5.1.-</ecNumber>
    </recommendedName>
</protein>
<comment type="similarity">
    <text evidence="2">Belongs to the UPP synthase family.</text>
</comment>
<feature type="binding site" evidence="2">
    <location>
        <begin position="226"/>
        <end position="228"/>
    </location>
    <ligand>
        <name>substrate</name>
    </ligand>
</feature>
<dbReference type="PANTHER" id="PTHR10291:SF0">
    <property type="entry name" value="DEHYDRODOLICHYL DIPHOSPHATE SYNTHASE 2"/>
    <property type="match status" value="1"/>
</dbReference>
<name>E8X3H2_GRATM</name>
<dbReference type="PANTHER" id="PTHR10291">
    <property type="entry name" value="DEHYDRODOLICHYL DIPHOSPHATE SYNTHASE FAMILY MEMBER"/>
    <property type="match status" value="1"/>
</dbReference>
<dbReference type="AlphaFoldDB" id="E8X3H2"/>
<feature type="binding site" evidence="2">
    <location>
        <position position="220"/>
    </location>
    <ligand>
        <name>substrate</name>
    </ligand>
</feature>
<evidence type="ECO:0000256" key="1">
    <source>
        <dbReference type="ARBA" id="ARBA00022679"/>
    </source>
</evidence>
<keyword evidence="2" id="KW-0460">Magnesium</keyword>
<gene>
    <name evidence="3" type="ordered locus">AciX9_1100</name>
</gene>
<keyword evidence="4" id="KW-1185">Reference proteome</keyword>
<dbReference type="CDD" id="cd00475">
    <property type="entry name" value="Cis_IPPS"/>
    <property type="match status" value="1"/>
</dbReference>
<dbReference type="NCBIfam" id="TIGR00055">
    <property type="entry name" value="uppS"/>
    <property type="match status" value="1"/>
</dbReference>
<dbReference type="SUPFAM" id="SSF64005">
    <property type="entry name" value="Undecaprenyl diphosphate synthase"/>
    <property type="match status" value="1"/>
</dbReference>
<dbReference type="RefSeq" id="WP_013579486.1">
    <property type="nucleotide sequence ID" value="NC_015064.1"/>
</dbReference>
<dbReference type="InterPro" id="IPR018520">
    <property type="entry name" value="UPP_synth-like_CS"/>
</dbReference>
<feature type="binding site" evidence="2">
    <location>
        <position position="89"/>
    </location>
    <ligand>
        <name>substrate</name>
    </ligand>
</feature>
<reference evidence="4" key="1">
    <citation type="submission" date="2011-01" db="EMBL/GenBank/DDBJ databases">
        <title>Complete sequence of chromosome of Acidobacterium sp. MP5ACTX9.</title>
        <authorList>
            <consortium name="US DOE Joint Genome Institute"/>
            <person name="Lucas S."/>
            <person name="Copeland A."/>
            <person name="Lapidus A."/>
            <person name="Cheng J.-F."/>
            <person name="Goodwin L."/>
            <person name="Pitluck S."/>
            <person name="Teshima H."/>
            <person name="Detter J.C."/>
            <person name="Han C."/>
            <person name="Tapia R."/>
            <person name="Land M."/>
            <person name="Hauser L."/>
            <person name="Kyrpides N."/>
            <person name="Ivanova N."/>
            <person name="Ovchinnikova G."/>
            <person name="Pagani I."/>
            <person name="Rawat S.R."/>
            <person name="Mannisto M."/>
            <person name="Haggblom M.M."/>
            <person name="Woyke T."/>
        </authorList>
    </citation>
    <scope>NUCLEOTIDE SEQUENCE [LARGE SCALE GENOMIC DNA]</scope>
    <source>
        <strain evidence="4">MP5ACTX9</strain>
    </source>
</reference>
<feature type="binding site" evidence="2">
    <location>
        <position position="42"/>
    </location>
    <ligand>
        <name>substrate</name>
    </ligand>
</feature>
<comment type="function">
    <text evidence="2">Catalyzes the condensation of isopentenyl diphosphate (IPP) with allylic pyrophosphates generating different type of terpenoids.</text>
</comment>
<dbReference type="GO" id="GO:0016094">
    <property type="term" value="P:polyprenol biosynthetic process"/>
    <property type="evidence" value="ECO:0007669"/>
    <property type="project" value="TreeGrafter"/>
</dbReference>
<keyword evidence="1 2" id="KW-0808">Transferase</keyword>
<feature type="active site" evidence="2">
    <location>
        <position position="37"/>
    </location>
</feature>
<dbReference type="eggNOG" id="COG0020">
    <property type="taxonomic scope" value="Bacteria"/>
</dbReference>
<dbReference type="EC" id="2.5.1.-" evidence="2"/>
<dbReference type="GO" id="GO:0000287">
    <property type="term" value="F:magnesium ion binding"/>
    <property type="evidence" value="ECO:0007669"/>
    <property type="project" value="UniProtKB-UniRule"/>
</dbReference>
<dbReference type="HOGENOM" id="CLU_038505_1_1_0"/>
<dbReference type="FunFam" id="3.40.1180.10:FF:000001">
    <property type="entry name" value="(2E,6E)-farnesyl-diphosphate-specific ditrans,polycis-undecaprenyl-diphosphate synthase"/>
    <property type="match status" value="1"/>
</dbReference>
<feature type="binding site" evidence="2">
    <location>
        <position position="54"/>
    </location>
    <ligand>
        <name>substrate</name>
    </ligand>
</feature>
<sequence length="301" mass="34226">MHPNTPSRLHELSSEEALVYSQLDPSRIPRHVAIIMDGNGRWAGKRTLKRFKGHQQGAESVQFVVETASRIDLPWLTLYAFSLENNLRRPKSEVSFLMTLLKSYLVGNVKRMNDNNVRMAYIGRTLGLPQEIQDTMQWASEETSKNTGTTLTLALNYGSRSEIVDATRSLVEKLIDEAHHRGISLEDLLQVDSLDSRIDEAQLSANLYTAHMPDPDLVIRTSGEQRISNFLLWQIAYSEIFVTDRLWPDFRGVHLLEAIENFQHRERRYGGLGEGTDEHLEGKDDALETPESIAAELLARK</sequence>
<dbReference type="PROSITE" id="PS01066">
    <property type="entry name" value="UPP_SYNTHASE"/>
    <property type="match status" value="1"/>
</dbReference>
<feature type="active site" description="Proton acceptor" evidence="2">
    <location>
        <position position="85"/>
    </location>
</feature>
<dbReference type="Proteomes" id="UP000000343">
    <property type="component" value="Chromosome"/>
</dbReference>
<dbReference type="GO" id="GO:0045547">
    <property type="term" value="F:ditrans,polycis-polyprenyl diphosphate synthase [(2E,6E)-farnesyl diphosphate specific] activity"/>
    <property type="evidence" value="ECO:0007669"/>
    <property type="project" value="TreeGrafter"/>
</dbReference>